<dbReference type="OrthoDB" id="449382at2759"/>
<dbReference type="EMBL" id="KV453850">
    <property type="protein sequence ID" value="ODV86415.1"/>
    <property type="molecule type" value="Genomic_DNA"/>
</dbReference>
<dbReference type="InterPro" id="IPR029058">
    <property type="entry name" value="AB_hydrolase_fold"/>
</dbReference>
<dbReference type="Gene3D" id="3.40.50.1820">
    <property type="entry name" value="alpha/beta hydrolase"/>
    <property type="match status" value="1"/>
</dbReference>
<feature type="domain" description="AB hydrolase-1" evidence="1">
    <location>
        <begin position="4"/>
        <end position="144"/>
    </location>
</feature>
<proteinExistence type="predicted"/>
<reference evidence="3" key="1">
    <citation type="submission" date="2016-04" db="EMBL/GenBank/DDBJ databases">
        <title>Comparative genomics of biotechnologically important yeasts.</title>
        <authorList>
            <consortium name="DOE Joint Genome Institute"/>
            <person name="Riley R."/>
            <person name="Haridas S."/>
            <person name="Wolfe K.H."/>
            <person name="Lopes M.R."/>
            <person name="Hittinger C.T."/>
            <person name="Goker M."/>
            <person name="Salamov A."/>
            <person name="Wisecaver J."/>
            <person name="Long T.M."/>
            <person name="Aerts A.L."/>
            <person name="Barry K."/>
            <person name="Choi C."/>
            <person name="Clum A."/>
            <person name="Coughlan A.Y."/>
            <person name="Deshpande S."/>
            <person name="Douglass A.P."/>
            <person name="Hanson S.J."/>
            <person name="Klenk H.-P."/>
            <person name="Labutti K."/>
            <person name="Lapidus A."/>
            <person name="Lindquist E."/>
            <person name="Lipzen A."/>
            <person name="Meier-Kolthoff J.P."/>
            <person name="Ohm R.A."/>
            <person name="Otillar R.P."/>
            <person name="Pangilinan J."/>
            <person name="Peng Y."/>
            <person name="Rokas A."/>
            <person name="Rosa C.A."/>
            <person name="Scheuner C."/>
            <person name="Sibirny A.A."/>
            <person name="Slot J.C."/>
            <person name="Stielow J.B."/>
            <person name="Sun H."/>
            <person name="Kurtzman C.P."/>
            <person name="Blackwell M."/>
            <person name="Grigoriev I.V."/>
            <person name="Jeffries T.W."/>
        </authorList>
    </citation>
    <scope>NUCLEOTIDE SEQUENCE [LARGE SCALE GENOMIC DNA]</scope>
    <source>
        <strain evidence="3">NRRL YB-2248</strain>
    </source>
</reference>
<evidence type="ECO:0000313" key="3">
    <source>
        <dbReference type="Proteomes" id="UP000094801"/>
    </source>
</evidence>
<dbReference type="Pfam" id="PF12697">
    <property type="entry name" value="Abhydrolase_6"/>
    <property type="match status" value="1"/>
</dbReference>
<accession>A0A1E4T3U3</accession>
<name>A0A1E4T3U3_9ASCO</name>
<feature type="non-terminal residue" evidence="2">
    <location>
        <position position="1"/>
    </location>
</feature>
<sequence length="231" mass="26135">KLCVILHGNGGHKNYCYHRALSNSLSNEGFWSVRFDFRGCGESTTNTQSRTIAQDVEDLTIVVDYFTKGTDFKSELLSSNFDIGDVRLCLDVIVSHSRGSLAMFNYCLREQKENALELRLVNCAGRFDGAYLEKRITRLHPDWIEEGGYSLDVGQGKSVWITSNEVNSLIEQHMGKLDELQRDIPVLSIYGSEDSIIPNQDKYEFDEVLGGKPRHELEIIKGADHNFHGVE</sequence>
<dbReference type="AlphaFoldDB" id="A0A1E4T3U3"/>
<dbReference type="PANTHER" id="PTHR42886:SF53">
    <property type="entry name" value="ALPHA_BETA-HYDROLASES SUPERFAMILY PROTEIN"/>
    <property type="match status" value="1"/>
</dbReference>
<gene>
    <name evidence="2" type="ORF">CANARDRAFT_189611</name>
</gene>
<feature type="non-terminal residue" evidence="2">
    <location>
        <position position="231"/>
    </location>
</feature>
<organism evidence="2 3">
    <name type="scientific">[Candida] arabinofermentans NRRL YB-2248</name>
    <dbReference type="NCBI Taxonomy" id="983967"/>
    <lineage>
        <taxon>Eukaryota</taxon>
        <taxon>Fungi</taxon>
        <taxon>Dikarya</taxon>
        <taxon>Ascomycota</taxon>
        <taxon>Saccharomycotina</taxon>
        <taxon>Pichiomycetes</taxon>
        <taxon>Pichiales</taxon>
        <taxon>Pichiaceae</taxon>
        <taxon>Ogataea</taxon>
        <taxon>Ogataea/Candida clade</taxon>
    </lineage>
</organism>
<protein>
    <recommendedName>
        <fullName evidence="1">AB hydrolase-1 domain-containing protein</fullName>
    </recommendedName>
</protein>
<keyword evidence="3" id="KW-1185">Reference proteome</keyword>
<dbReference type="STRING" id="983967.A0A1E4T3U3"/>
<dbReference type="Proteomes" id="UP000094801">
    <property type="component" value="Unassembled WGS sequence"/>
</dbReference>
<dbReference type="PANTHER" id="PTHR42886">
    <property type="entry name" value="RE40534P-RELATED"/>
    <property type="match status" value="1"/>
</dbReference>
<dbReference type="SUPFAM" id="SSF53474">
    <property type="entry name" value="alpha/beta-Hydrolases"/>
    <property type="match status" value="1"/>
</dbReference>
<evidence type="ECO:0000313" key="2">
    <source>
        <dbReference type="EMBL" id="ODV86415.1"/>
    </source>
</evidence>
<evidence type="ECO:0000259" key="1">
    <source>
        <dbReference type="Pfam" id="PF12697"/>
    </source>
</evidence>
<dbReference type="InterPro" id="IPR000073">
    <property type="entry name" value="AB_hydrolase_1"/>
</dbReference>